<feature type="transmembrane region" description="Helical" evidence="2">
    <location>
        <begin position="291"/>
        <end position="316"/>
    </location>
</feature>
<keyword evidence="1" id="KW-0175">Coiled coil</keyword>
<dbReference type="EMBL" id="CAJNYD010001779">
    <property type="protein sequence ID" value="CAF3363969.1"/>
    <property type="molecule type" value="Genomic_DNA"/>
</dbReference>
<feature type="transmembrane region" description="Helical" evidence="2">
    <location>
        <begin position="266"/>
        <end position="285"/>
    </location>
</feature>
<keyword evidence="2" id="KW-0472">Membrane</keyword>
<organism evidence="3 4">
    <name type="scientific">Rotaria socialis</name>
    <dbReference type="NCBI Taxonomy" id="392032"/>
    <lineage>
        <taxon>Eukaryota</taxon>
        <taxon>Metazoa</taxon>
        <taxon>Spiralia</taxon>
        <taxon>Gnathifera</taxon>
        <taxon>Rotifera</taxon>
        <taxon>Eurotatoria</taxon>
        <taxon>Bdelloidea</taxon>
        <taxon>Philodinida</taxon>
        <taxon>Philodinidae</taxon>
        <taxon>Rotaria</taxon>
    </lineage>
</organism>
<keyword evidence="2" id="KW-1133">Transmembrane helix</keyword>
<comment type="caution">
    <text evidence="3">The sequence shown here is derived from an EMBL/GenBank/DDBJ whole genome shotgun (WGS) entry which is preliminary data.</text>
</comment>
<dbReference type="Proteomes" id="UP000663833">
    <property type="component" value="Unassembled WGS sequence"/>
</dbReference>
<sequence length="362" mass="40052">MLNPIPISLEDMFYLDTLNSEDNEKFSATRDRLIHFIAEHHEKEQKLQADIIVRCSELRMLREAMKKQYLEAEENKQTLELQIKQMTKEYEAARKAQEKRYQDMIFKLEVTKQQAAQEEKSHEFACVEAETLHKEKKTGLKGQCQQFWEKVEDERGVFKKVEKCCKIVRNELHVKHKSNEDDEQKNLEPQNSIIKNGQERNETLHGDQLNKIPKNHTKPCKKTPNSSLLRAAIIGGGLGAASVGALGAGAGAAAGAGAVAGGAAGIILGPCGIATAAAAAAGAAAGTTVGAAAGAAMGAAAGVTIGGIGSAIITLYRFRRKRYRRFGYEKPIFGVIFAHYFEPFRFLFKRYFREIFVSVTFV</sequence>
<evidence type="ECO:0000313" key="4">
    <source>
        <dbReference type="Proteomes" id="UP000663833"/>
    </source>
</evidence>
<proteinExistence type="predicted"/>
<feature type="coiled-coil region" evidence="1">
    <location>
        <begin position="55"/>
        <end position="96"/>
    </location>
</feature>
<keyword evidence="2" id="KW-0812">Transmembrane</keyword>
<dbReference type="AlphaFoldDB" id="A0A817X7N6"/>
<feature type="transmembrane region" description="Helical" evidence="2">
    <location>
        <begin position="228"/>
        <end position="254"/>
    </location>
</feature>
<evidence type="ECO:0000313" key="3">
    <source>
        <dbReference type="EMBL" id="CAF3363969.1"/>
    </source>
</evidence>
<evidence type="ECO:0000256" key="2">
    <source>
        <dbReference type="SAM" id="Phobius"/>
    </source>
</evidence>
<accession>A0A817X7N6</accession>
<gene>
    <name evidence="3" type="ORF">LUA448_LOCUS14213</name>
</gene>
<protein>
    <submittedName>
        <fullName evidence="3">Uncharacterized protein</fullName>
    </submittedName>
</protein>
<evidence type="ECO:0000256" key="1">
    <source>
        <dbReference type="SAM" id="Coils"/>
    </source>
</evidence>
<reference evidence="3" key="1">
    <citation type="submission" date="2021-02" db="EMBL/GenBank/DDBJ databases">
        <authorList>
            <person name="Nowell W R."/>
        </authorList>
    </citation>
    <scope>NUCLEOTIDE SEQUENCE</scope>
</reference>
<name>A0A817X7N6_9BILA</name>